<evidence type="ECO:0000256" key="3">
    <source>
        <dbReference type="ARBA" id="ARBA00022461"/>
    </source>
</evidence>
<accession>A0AAD9IUL1</accession>
<protein>
    <submittedName>
        <fullName evidence="12">Uncharacterized protein</fullName>
    </submittedName>
</protein>
<keyword evidence="3 11" id="KW-0894">Sodium channel</keyword>
<keyword evidence="10 11" id="KW-0407">Ion channel</keyword>
<evidence type="ECO:0000256" key="5">
    <source>
        <dbReference type="ARBA" id="ARBA00022989"/>
    </source>
</evidence>
<evidence type="ECO:0000313" key="12">
    <source>
        <dbReference type="EMBL" id="KAK2140375.1"/>
    </source>
</evidence>
<evidence type="ECO:0000256" key="6">
    <source>
        <dbReference type="ARBA" id="ARBA00023053"/>
    </source>
</evidence>
<evidence type="ECO:0000256" key="10">
    <source>
        <dbReference type="ARBA" id="ARBA00023303"/>
    </source>
</evidence>
<keyword evidence="6" id="KW-0915">Sodium</keyword>
<dbReference type="Proteomes" id="UP001208570">
    <property type="component" value="Unassembled WGS sequence"/>
</dbReference>
<dbReference type="GO" id="GO:0016020">
    <property type="term" value="C:membrane"/>
    <property type="evidence" value="ECO:0007669"/>
    <property type="project" value="UniProtKB-SubCell"/>
</dbReference>
<sequence length="51" mass="6044">MVTAAFSFFVYYSQDRLSFYFKFTKNINVEVTYLDEVPFPAVTICNQNAFR</sequence>
<proteinExistence type="inferred from homology"/>
<keyword evidence="5" id="KW-1133">Transmembrane helix</keyword>
<evidence type="ECO:0000256" key="11">
    <source>
        <dbReference type="RuleBase" id="RU000679"/>
    </source>
</evidence>
<comment type="similarity">
    <text evidence="11">Belongs to the amiloride-sensitive sodium channel (TC 1.A.6) family.</text>
</comment>
<gene>
    <name evidence="12" type="ORF">LSH36_1376g00011</name>
</gene>
<keyword evidence="4 11" id="KW-0812">Transmembrane</keyword>
<evidence type="ECO:0000313" key="13">
    <source>
        <dbReference type="Proteomes" id="UP001208570"/>
    </source>
</evidence>
<evidence type="ECO:0000256" key="8">
    <source>
        <dbReference type="ARBA" id="ARBA00023136"/>
    </source>
</evidence>
<keyword evidence="13" id="KW-1185">Reference proteome</keyword>
<keyword evidence="8" id="KW-0472">Membrane</keyword>
<dbReference type="InterPro" id="IPR001873">
    <property type="entry name" value="ENaC"/>
</dbReference>
<organism evidence="12 13">
    <name type="scientific">Paralvinella palmiformis</name>
    <dbReference type="NCBI Taxonomy" id="53620"/>
    <lineage>
        <taxon>Eukaryota</taxon>
        <taxon>Metazoa</taxon>
        <taxon>Spiralia</taxon>
        <taxon>Lophotrochozoa</taxon>
        <taxon>Annelida</taxon>
        <taxon>Polychaeta</taxon>
        <taxon>Sedentaria</taxon>
        <taxon>Canalipalpata</taxon>
        <taxon>Terebellida</taxon>
        <taxon>Terebelliformia</taxon>
        <taxon>Alvinellidae</taxon>
        <taxon>Paralvinella</taxon>
    </lineage>
</organism>
<dbReference type="EMBL" id="JAODUP010001376">
    <property type="protein sequence ID" value="KAK2140375.1"/>
    <property type="molecule type" value="Genomic_DNA"/>
</dbReference>
<dbReference type="Pfam" id="PF00858">
    <property type="entry name" value="ASC"/>
    <property type="match status" value="1"/>
</dbReference>
<evidence type="ECO:0000256" key="9">
    <source>
        <dbReference type="ARBA" id="ARBA00023201"/>
    </source>
</evidence>
<keyword evidence="7 11" id="KW-0406">Ion transport</keyword>
<name>A0AAD9IUL1_9ANNE</name>
<dbReference type="GO" id="GO:0005272">
    <property type="term" value="F:sodium channel activity"/>
    <property type="evidence" value="ECO:0007669"/>
    <property type="project" value="UniProtKB-KW"/>
</dbReference>
<comment type="subcellular location">
    <subcellularLocation>
        <location evidence="1">Membrane</location>
        <topology evidence="1">Multi-pass membrane protein</topology>
    </subcellularLocation>
</comment>
<evidence type="ECO:0000256" key="7">
    <source>
        <dbReference type="ARBA" id="ARBA00023065"/>
    </source>
</evidence>
<reference evidence="12" key="1">
    <citation type="journal article" date="2023" name="Mol. Biol. Evol.">
        <title>Third-Generation Sequencing Reveals the Adaptive Role of the Epigenome in Three Deep-Sea Polychaetes.</title>
        <authorList>
            <person name="Perez M."/>
            <person name="Aroh O."/>
            <person name="Sun Y."/>
            <person name="Lan Y."/>
            <person name="Juniper S.K."/>
            <person name="Young C.R."/>
            <person name="Angers B."/>
            <person name="Qian P.Y."/>
        </authorList>
    </citation>
    <scope>NUCLEOTIDE SEQUENCE</scope>
    <source>
        <strain evidence="12">P08H-3</strain>
    </source>
</reference>
<keyword evidence="2 11" id="KW-0813">Transport</keyword>
<evidence type="ECO:0000256" key="4">
    <source>
        <dbReference type="ARBA" id="ARBA00022692"/>
    </source>
</evidence>
<comment type="caution">
    <text evidence="12">The sequence shown here is derived from an EMBL/GenBank/DDBJ whole genome shotgun (WGS) entry which is preliminary data.</text>
</comment>
<evidence type="ECO:0000256" key="1">
    <source>
        <dbReference type="ARBA" id="ARBA00004141"/>
    </source>
</evidence>
<evidence type="ECO:0000256" key="2">
    <source>
        <dbReference type="ARBA" id="ARBA00022448"/>
    </source>
</evidence>
<keyword evidence="9 11" id="KW-0739">Sodium transport</keyword>
<dbReference type="AlphaFoldDB" id="A0AAD9IUL1"/>